<dbReference type="PANTHER" id="PTHR21314">
    <property type="entry name" value="QUEUOSINE 5'-PHOSPHATE N-GLYCOSYLASE_HYDROLASE-RELATED"/>
    <property type="match status" value="1"/>
</dbReference>
<accession>A0A0D2PMZ5</accession>
<dbReference type="EC" id="3.2.2.-" evidence="6"/>
<reference evidence="8" key="1">
    <citation type="submission" date="2014-04" db="EMBL/GenBank/DDBJ databases">
        <title>Evolutionary Origins and Diversification of the Mycorrhizal Mutualists.</title>
        <authorList>
            <consortium name="DOE Joint Genome Institute"/>
            <consortium name="Mycorrhizal Genomics Consortium"/>
            <person name="Kohler A."/>
            <person name="Kuo A."/>
            <person name="Nagy L.G."/>
            <person name="Floudas D."/>
            <person name="Copeland A."/>
            <person name="Barry K.W."/>
            <person name="Cichocki N."/>
            <person name="Veneault-Fourrey C."/>
            <person name="LaButti K."/>
            <person name="Lindquist E.A."/>
            <person name="Lipzen A."/>
            <person name="Lundell T."/>
            <person name="Morin E."/>
            <person name="Murat C."/>
            <person name="Riley R."/>
            <person name="Ohm R."/>
            <person name="Sun H."/>
            <person name="Tunlid A."/>
            <person name="Henrissat B."/>
            <person name="Grigoriev I.V."/>
            <person name="Hibbett D.S."/>
            <person name="Martin F."/>
        </authorList>
    </citation>
    <scope>NUCLEOTIDE SEQUENCE [LARGE SCALE GENOMIC DNA]</scope>
    <source>
        <strain evidence="8">FD-334 SS-4</strain>
    </source>
</reference>
<evidence type="ECO:0000313" key="8">
    <source>
        <dbReference type="Proteomes" id="UP000054270"/>
    </source>
</evidence>
<dbReference type="GO" id="GO:0006400">
    <property type="term" value="P:tRNA modification"/>
    <property type="evidence" value="ECO:0007669"/>
    <property type="project" value="TreeGrafter"/>
</dbReference>
<evidence type="ECO:0000256" key="3">
    <source>
        <dbReference type="ARBA" id="ARBA00035306"/>
    </source>
</evidence>
<protein>
    <recommendedName>
        <fullName evidence="3 6">Queuosine 5'-phosphate N-glycosylase/hydrolase</fullName>
        <ecNumber evidence="6">3.2.2.-</ecNumber>
    </recommendedName>
    <alternativeName>
        <fullName evidence="4 6">Queuosine-nucleotide N-glycosylase/hydrolase</fullName>
    </alternativeName>
</protein>
<evidence type="ECO:0000256" key="6">
    <source>
        <dbReference type="RuleBase" id="RU365002"/>
    </source>
</evidence>
<dbReference type="OrthoDB" id="416777at2759"/>
<dbReference type="EMBL" id="KN817560">
    <property type="protein sequence ID" value="KJA21205.1"/>
    <property type="molecule type" value="Genomic_DNA"/>
</dbReference>
<dbReference type="AlphaFoldDB" id="A0A0D2PMZ5"/>
<name>A0A0D2PMZ5_HYPSF</name>
<evidence type="ECO:0000256" key="5">
    <source>
        <dbReference type="ARBA" id="ARBA00048204"/>
    </source>
</evidence>
<dbReference type="InterPro" id="IPR019438">
    <property type="entry name" value="Q_salvage"/>
</dbReference>
<comment type="similarity">
    <text evidence="2 6">Belongs to the QNG1 protein family.</text>
</comment>
<dbReference type="OMA" id="FSFWSEE"/>
<evidence type="ECO:0000256" key="4">
    <source>
        <dbReference type="ARBA" id="ARBA00035393"/>
    </source>
</evidence>
<sequence length="429" mass="48885">MELPPANITHSLDVISEKSEDLWVAQDKADNQNPVIQSSEFAYRATDLVQINDEGVKHAARHIRQKLLVESYTPRTWRTHPLHICLSEPYHPEDPLNKTVLNWIFLISSLNFSFWSEKEGRPDRYGVEWLCGWESEGTKVWTGYWSLVAALNRALGEDIPITDPHFYSSEILCPDSLIEYVFRQASQSSEAMPLLRERIAVMREVGFILCNSYGGSFKGFLDEFQREHDGQGTSLDLVKMVTSVFPSFRDEVNYEGRQGIFFLRSICLWKRAQILVAEAWAAFYPPSANAPHPLFPGTQGPDIGRLTMFADYRVPQILHHLCILTYPAPLLTKLRALTPLAPGSREELSLRAASIIAVERVRHEILRLIQDEEGREGATDAARLGVVSSVLIDFYLWDLAKKVESGDERIEGIETVDMVPIHRTRSIWY</sequence>
<comment type="function">
    <text evidence="6">Catalyzes the hydrolysis of queuosine 5'-phosphate, releasing the nucleobase queuine (q). Is required for salvage of queuine from exogenous queuosine (Q) that is imported and then converted to queuosine 5'-phosphate intracellularly.</text>
</comment>
<gene>
    <name evidence="7" type="ORF">HYPSUDRAFT_203178</name>
</gene>
<evidence type="ECO:0000313" key="7">
    <source>
        <dbReference type="EMBL" id="KJA21205.1"/>
    </source>
</evidence>
<dbReference type="Pfam" id="PF10343">
    <property type="entry name" value="Q_salvage"/>
    <property type="match status" value="1"/>
</dbReference>
<organism evidence="7 8">
    <name type="scientific">Hypholoma sublateritium (strain FD-334 SS-4)</name>
    <dbReference type="NCBI Taxonomy" id="945553"/>
    <lineage>
        <taxon>Eukaryota</taxon>
        <taxon>Fungi</taxon>
        <taxon>Dikarya</taxon>
        <taxon>Basidiomycota</taxon>
        <taxon>Agaricomycotina</taxon>
        <taxon>Agaricomycetes</taxon>
        <taxon>Agaricomycetidae</taxon>
        <taxon>Agaricales</taxon>
        <taxon>Agaricineae</taxon>
        <taxon>Strophariaceae</taxon>
        <taxon>Hypholoma</taxon>
    </lineage>
</organism>
<keyword evidence="1 6" id="KW-0378">Hydrolase</keyword>
<evidence type="ECO:0000256" key="2">
    <source>
        <dbReference type="ARBA" id="ARBA00035119"/>
    </source>
</evidence>
<comment type="catalytic activity">
    <reaction evidence="5 6">
        <text>queuosine 5'-phosphate + H2O = queuine + D-ribose 5-phosphate</text>
        <dbReference type="Rhea" id="RHEA:75387"/>
        <dbReference type="ChEBI" id="CHEBI:15377"/>
        <dbReference type="ChEBI" id="CHEBI:17433"/>
        <dbReference type="ChEBI" id="CHEBI:78346"/>
        <dbReference type="ChEBI" id="CHEBI:194371"/>
    </reaction>
    <physiologicalReaction direction="left-to-right" evidence="5 6">
        <dbReference type="Rhea" id="RHEA:75388"/>
    </physiologicalReaction>
</comment>
<dbReference type="GO" id="GO:0016787">
    <property type="term" value="F:hydrolase activity"/>
    <property type="evidence" value="ECO:0007669"/>
    <property type="project" value="UniProtKB-KW"/>
</dbReference>
<keyword evidence="8" id="KW-1185">Reference proteome</keyword>
<dbReference type="Proteomes" id="UP000054270">
    <property type="component" value="Unassembled WGS sequence"/>
</dbReference>
<dbReference type="PANTHER" id="PTHR21314:SF0">
    <property type="entry name" value="QUEUOSINE 5'-PHOSPHATE N-GLYCOSYLASE_HYDROLASE"/>
    <property type="match status" value="1"/>
</dbReference>
<evidence type="ECO:0000256" key="1">
    <source>
        <dbReference type="ARBA" id="ARBA00022801"/>
    </source>
</evidence>
<dbReference type="STRING" id="945553.A0A0D2PMZ5"/>
<proteinExistence type="inferred from homology"/>